<keyword evidence="3" id="KW-1185">Reference proteome</keyword>
<accession>A0A8H5H0N9</accession>
<dbReference type="EMBL" id="JAACJP010000036">
    <property type="protein sequence ID" value="KAF5374429.1"/>
    <property type="molecule type" value="Genomic_DNA"/>
</dbReference>
<proteinExistence type="predicted"/>
<reference evidence="2 3" key="1">
    <citation type="journal article" date="2020" name="ISME J.">
        <title>Uncovering the hidden diversity of litter-decomposition mechanisms in mushroom-forming fungi.</title>
        <authorList>
            <person name="Floudas D."/>
            <person name="Bentzer J."/>
            <person name="Ahren D."/>
            <person name="Johansson T."/>
            <person name="Persson P."/>
            <person name="Tunlid A."/>
        </authorList>
    </citation>
    <scope>NUCLEOTIDE SEQUENCE [LARGE SCALE GENOMIC DNA]</scope>
    <source>
        <strain evidence="2 3">CBS 661.87</strain>
    </source>
</reference>
<dbReference type="AlphaFoldDB" id="A0A8H5H0N9"/>
<evidence type="ECO:0000256" key="1">
    <source>
        <dbReference type="SAM" id="MobiDB-lite"/>
    </source>
</evidence>
<organism evidence="2 3">
    <name type="scientific">Tricholomella constricta</name>
    <dbReference type="NCBI Taxonomy" id="117010"/>
    <lineage>
        <taxon>Eukaryota</taxon>
        <taxon>Fungi</taxon>
        <taxon>Dikarya</taxon>
        <taxon>Basidiomycota</taxon>
        <taxon>Agaricomycotina</taxon>
        <taxon>Agaricomycetes</taxon>
        <taxon>Agaricomycetidae</taxon>
        <taxon>Agaricales</taxon>
        <taxon>Tricholomatineae</taxon>
        <taxon>Lyophyllaceae</taxon>
        <taxon>Tricholomella</taxon>
    </lineage>
</organism>
<protein>
    <submittedName>
        <fullName evidence="2">Uncharacterized protein</fullName>
    </submittedName>
</protein>
<dbReference type="OrthoDB" id="2246127at2759"/>
<dbReference type="PANTHER" id="PTHR31912:SF34">
    <property type="entry name" value="NOTOCHORD-RELATED PROTEIN"/>
    <property type="match status" value="1"/>
</dbReference>
<feature type="region of interest" description="Disordered" evidence="1">
    <location>
        <begin position="1054"/>
        <end position="1084"/>
    </location>
</feature>
<evidence type="ECO:0000313" key="3">
    <source>
        <dbReference type="Proteomes" id="UP000565441"/>
    </source>
</evidence>
<dbReference type="PANTHER" id="PTHR31912">
    <property type="entry name" value="IP13529P"/>
    <property type="match status" value="1"/>
</dbReference>
<dbReference type="Proteomes" id="UP000565441">
    <property type="component" value="Unassembled WGS sequence"/>
</dbReference>
<evidence type="ECO:0000313" key="2">
    <source>
        <dbReference type="EMBL" id="KAF5374429.1"/>
    </source>
</evidence>
<comment type="caution">
    <text evidence="2">The sequence shown here is derived from an EMBL/GenBank/DDBJ whole genome shotgun (WGS) entry which is preliminary data.</text>
</comment>
<gene>
    <name evidence="2" type="ORF">D9615_009052</name>
</gene>
<name>A0A8H5H0N9_9AGAR</name>
<sequence length="1103" mass="125244">MEIDSPDLLSSVFLQDGHLVDNFGEVVVFSAGETGLTAEKHNQVQLETQLNDAEFLGEHDLFCISDPTLEMGLEHEVDEHSASEKCRLEIDSDEEIEADASENILADDYEWAPHGSKTMFMLDLLDNLPRLRLSDDHLRTILWVMRECRTPDVPSFSALRKMQSKLTKQVKIESRHHTSSLGNHFYMNHPAKLLALDWGNPLVRSSFRVYPEVEGPVKEFWQAEKWTREVDLDELSPMWANWKDPSTTHRHYYVKELAQLKDGSFVIPLRWITVDSVVHAEGFDVKYDDESALFAVHTNIIKRHLASSLRRNVLDLGITHGPFKFSQYSPAYEMPHPLRDISKGKPLFRLRVMVWSDDVSGNVSKQYNAHTNVYVTNVNIPHRMSAQEYFVRFCSTSPHASSSEQFVALSDDFKADVWNEAYDCELEQEILFQINPHLLPADNPQQSETSSHIGVKGNYNCRRDLVGGTEAEKESDKVYQSLYKSGVKDKISQYWIEELLARAKALRARRISDPITRDVRLKRTSLKGEARQQVKLSIEHEIQLELWNWVIKQPPESYACLEENDPSRSDVRAGDHYNFLLNTQGIDPHQDTPVEILHTWLLGNEKYLWHDTNKQWDKKKDGTFAVRLQSSSIDGLTLPPPRADYLVQYKNSLVGKHFKILQQLGVFHVYDLCSNDLFRLWKAAGELGALIWCPEIVDMPAYLADLQILLDNMLDIWAEIDPHRIICKLKLHALTHLGEDVRRFGPAILYSTEVFECFNAIFRRCSVLSNHLAPSHDIAITMAGMERFKHIVSGGWWKGPDGCYVQAGESIRTFLVRNPDLQRRLGWAGASVLHPGAVKLQPRTKRKSSTWQAAIGNITIEEPTPSGATWEACKYLVSRSGDPCRVDSWVFFVREERTLVGRIFSLLARSGSSSTATAATSSSTDVVVIIKPYNVDEQKDSVFDMPVLTPSDAGHLFVDPKELLFICNAQHDCKLGACKVSTNSRFRHQERQETTIPHTTIIHSALDRYILNTHALHNAHLIRETLPRSLTAPIPYKTDRSHFHKGLAATLRVTGPAKRAASQAKAKETRNRKKAANARLASSSQSRLETIVEVDGDEGDLGL</sequence>